<dbReference type="PROSITE" id="PS00759">
    <property type="entry name" value="ARGE_DAPE_CPG2_2"/>
    <property type="match status" value="1"/>
</dbReference>
<feature type="domain" description="Peptidase M20 dimerisation" evidence="10">
    <location>
        <begin position="170"/>
        <end position="280"/>
    </location>
</feature>
<dbReference type="PANTHER" id="PTHR43808">
    <property type="entry name" value="ACETYLORNITHINE DEACETYLASE"/>
    <property type="match status" value="1"/>
</dbReference>
<evidence type="ECO:0000256" key="6">
    <source>
        <dbReference type="ARBA" id="ARBA00022723"/>
    </source>
</evidence>
<keyword evidence="5" id="KW-0028">Amino-acid biosynthesis</keyword>
<evidence type="ECO:0000256" key="2">
    <source>
        <dbReference type="ARBA" id="ARBA00005691"/>
    </source>
</evidence>
<dbReference type="OrthoDB" id="9809784at2"/>
<dbReference type="STRING" id="670155.SAMN04488001_0601"/>
<name>A0A1H2RT44_9RHOB</name>
<accession>A0A1H2RT44</accession>
<comment type="similarity">
    <text evidence="2">Belongs to the peptidase M20A family. ArgE subfamily.</text>
</comment>
<reference evidence="12" key="1">
    <citation type="submission" date="2016-10" db="EMBL/GenBank/DDBJ databases">
        <authorList>
            <person name="Varghese N."/>
            <person name="Submissions S."/>
        </authorList>
    </citation>
    <scope>NUCLEOTIDE SEQUENCE [LARGE SCALE GENOMIC DNA]</scope>
    <source>
        <strain evidence="12">DSM 26922</strain>
    </source>
</reference>
<dbReference type="NCBIfam" id="NF005710">
    <property type="entry name" value="PRK07522.1"/>
    <property type="match status" value="1"/>
</dbReference>
<sequence length="383" mass="41327">MDARAILDKLVSFKTVSNVSNLDLIDWVEDYLKGHGVIATRVYNEEGNKASLYANVGPDVAGGVVLSGHTDVVPVEGQAWDTDPFTVVEKDGKLFGRGTCDMKGFDALALAAVPLALERGVKRPLQIALSYDEEVGCLGAPPMIAEMRKHLPAASAVVVGEPSMMKAVSGHKGGYGWWIHVHGFEVHSSLLHTGVNAIMYGVKLIEWANQINDANIAATPSPIAAQFDPPFTTAHTGKIWGGTAHNITAKDCEFGIDFRLVPGDDIATYRDALFARVAEVEAAMQAVVPETRIEVTERFHVPPLQPENDGEAERLVRQLTGDNATHVVSYGTEAGQFQEKDYSAIICGPGDIAQAHQPNEFLEVSQFEAGQAFMAKLVDHLAE</sequence>
<dbReference type="GO" id="GO:0046872">
    <property type="term" value="F:metal ion binding"/>
    <property type="evidence" value="ECO:0007669"/>
    <property type="project" value="UniProtKB-KW"/>
</dbReference>
<evidence type="ECO:0000256" key="7">
    <source>
        <dbReference type="ARBA" id="ARBA00022801"/>
    </source>
</evidence>
<dbReference type="AlphaFoldDB" id="A0A1H2RT44"/>
<organism evidence="11 12">
    <name type="scientific">Litoreibacter albidus</name>
    <dbReference type="NCBI Taxonomy" id="670155"/>
    <lineage>
        <taxon>Bacteria</taxon>
        <taxon>Pseudomonadati</taxon>
        <taxon>Pseudomonadota</taxon>
        <taxon>Alphaproteobacteria</taxon>
        <taxon>Rhodobacterales</taxon>
        <taxon>Roseobacteraceae</taxon>
        <taxon>Litoreibacter</taxon>
    </lineage>
</organism>
<evidence type="ECO:0000256" key="8">
    <source>
        <dbReference type="ARBA" id="ARBA00022833"/>
    </source>
</evidence>
<keyword evidence="4" id="KW-0055">Arginine biosynthesis</keyword>
<comment type="cofactor">
    <cofactor evidence="1">
        <name>Zn(2+)</name>
        <dbReference type="ChEBI" id="CHEBI:29105"/>
    </cofactor>
</comment>
<evidence type="ECO:0000256" key="1">
    <source>
        <dbReference type="ARBA" id="ARBA00001947"/>
    </source>
</evidence>
<gene>
    <name evidence="11" type="ORF">SAMN04488001_0601</name>
</gene>
<dbReference type="InterPro" id="IPR010169">
    <property type="entry name" value="AcOrn-deacetyl"/>
</dbReference>
<dbReference type="GO" id="GO:0008777">
    <property type="term" value="F:acetylornithine deacetylase activity"/>
    <property type="evidence" value="ECO:0007669"/>
    <property type="project" value="TreeGrafter"/>
</dbReference>
<dbReference type="SUPFAM" id="SSF55031">
    <property type="entry name" value="Bacterial exopeptidase dimerisation domain"/>
    <property type="match status" value="1"/>
</dbReference>
<dbReference type="SUPFAM" id="SSF53187">
    <property type="entry name" value="Zn-dependent exopeptidases"/>
    <property type="match status" value="1"/>
</dbReference>
<dbReference type="GO" id="GO:0006526">
    <property type="term" value="P:L-arginine biosynthetic process"/>
    <property type="evidence" value="ECO:0007669"/>
    <property type="project" value="UniProtKB-KW"/>
</dbReference>
<dbReference type="PANTHER" id="PTHR43808:SF31">
    <property type="entry name" value="N-ACETYL-L-CITRULLINE DEACETYLASE"/>
    <property type="match status" value="1"/>
</dbReference>
<dbReference type="Pfam" id="PF07687">
    <property type="entry name" value="M20_dimer"/>
    <property type="match status" value="1"/>
</dbReference>
<dbReference type="Gene3D" id="3.30.70.360">
    <property type="match status" value="1"/>
</dbReference>
<dbReference type="InterPro" id="IPR036264">
    <property type="entry name" value="Bact_exopeptidase_dim_dom"/>
</dbReference>
<evidence type="ECO:0000256" key="5">
    <source>
        <dbReference type="ARBA" id="ARBA00022605"/>
    </source>
</evidence>
<evidence type="ECO:0000259" key="10">
    <source>
        <dbReference type="Pfam" id="PF07687"/>
    </source>
</evidence>
<evidence type="ECO:0000256" key="4">
    <source>
        <dbReference type="ARBA" id="ARBA00022571"/>
    </source>
</evidence>
<keyword evidence="12" id="KW-1185">Reference proteome</keyword>
<dbReference type="CDD" id="cd03894">
    <property type="entry name" value="M20_ArgE"/>
    <property type="match status" value="1"/>
</dbReference>
<keyword evidence="3" id="KW-0963">Cytoplasm</keyword>
<keyword evidence="8" id="KW-0862">Zinc</keyword>
<dbReference type="InterPro" id="IPR050072">
    <property type="entry name" value="Peptidase_M20A"/>
</dbReference>
<keyword evidence="9" id="KW-0170">Cobalt</keyword>
<dbReference type="InterPro" id="IPR002933">
    <property type="entry name" value="Peptidase_M20"/>
</dbReference>
<dbReference type="Gene3D" id="3.40.630.10">
    <property type="entry name" value="Zn peptidases"/>
    <property type="match status" value="1"/>
</dbReference>
<dbReference type="Proteomes" id="UP000199441">
    <property type="component" value="Unassembled WGS sequence"/>
</dbReference>
<evidence type="ECO:0000256" key="3">
    <source>
        <dbReference type="ARBA" id="ARBA00022490"/>
    </source>
</evidence>
<evidence type="ECO:0000256" key="9">
    <source>
        <dbReference type="ARBA" id="ARBA00023285"/>
    </source>
</evidence>
<proteinExistence type="inferred from homology"/>
<evidence type="ECO:0000313" key="11">
    <source>
        <dbReference type="EMBL" id="SDW22487.1"/>
    </source>
</evidence>
<keyword evidence="7" id="KW-0378">Hydrolase</keyword>
<dbReference type="InterPro" id="IPR011650">
    <property type="entry name" value="Peptidase_M20_dimer"/>
</dbReference>
<dbReference type="InterPro" id="IPR001261">
    <property type="entry name" value="ArgE/DapE_CS"/>
</dbReference>
<protein>
    <submittedName>
        <fullName evidence="11">Acetylornithine deacetylase</fullName>
    </submittedName>
</protein>
<dbReference type="Pfam" id="PF01546">
    <property type="entry name" value="Peptidase_M20"/>
    <property type="match status" value="1"/>
</dbReference>
<dbReference type="NCBIfam" id="TIGR01892">
    <property type="entry name" value="AcOrn-deacetyl"/>
    <property type="match status" value="1"/>
</dbReference>
<dbReference type="EMBL" id="FNOI01000001">
    <property type="protein sequence ID" value="SDW22487.1"/>
    <property type="molecule type" value="Genomic_DNA"/>
</dbReference>
<dbReference type="RefSeq" id="WP_089944159.1">
    <property type="nucleotide sequence ID" value="NZ_FNOI01000001.1"/>
</dbReference>
<evidence type="ECO:0000313" key="12">
    <source>
        <dbReference type="Proteomes" id="UP000199441"/>
    </source>
</evidence>
<keyword evidence="6" id="KW-0479">Metal-binding</keyword>